<reference evidence="2 3" key="1">
    <citation type="submission" date="2019-12" db="EMBL/GenBank/DDBJ databases">
        <title>A genome sequence resource for the geographically widespread anthracnose pathogen Colletotrichum asianum.</title>
        <authorList>
            <person name="Meng Y."/>
        </authorList>
    </citation>
    <scope>NUCLEOTIDE SEQUENCE [LARGE SCALE GENOMIC DNA]</scope>
    <source>
        <strain evidence="2 3">ICMP 18580</strain>
    </source>
</reference>
<evidence type="ECO:0000259" key="1">
    <source>
        <dbReference type="PROSITE" id="PS00028"/>
    </source>
</evidence>
<gene>
    <name evidence="2" type="ORF">GQ607_014135</name>
</gene>
<dbReference type="EMBL" id="WOWK01000107">
    <property type="protein sequence ID" value="KAF0318584.1"/>
    <property type="molecule type" value="Genomic_DNA"/>
</dbReference>
<comment type="caution">
    <text evidence="2">The sequence shown here is derived from an EMBL/GenBank/DDBJ whole genome shotgun (WGS) entry which is preliminary data.</text>
</comment>
<feature type="domain" description="C2H2-type" evidence="1">
    <location>
        <begin position="27"/>
        <end position="50"/>
    </location>
</feature>
<keyword evidence="3" id="KW-1185">Reference proteome</keyword>
<proteinExistence type="predicted"/>
<dbReference type="OrthoDB" id="4849325at2759"/>
<sequence>MYRHVRSAHTVYAANPKNKIPSDGGPCPFIGCVRKCTRRDNLMRHIREKHQHIGRGKGILGSS</sequence>
<organism evidence="2 3">
    <name type="scientific">Colletotrichum asianum</name>
    <dbReference type="NCBI Taxonomy" id="702518"/>
    <lineage>
        <taxon>Eukaryota</taxon>
        <taxon>Fungi</taxon>
        <taxon>Dikarya</taxon>
        <taxon>Ascomycota</taxon>
        <taxon>Pezizomycotina</taxon>
        <taxon>Sordariomycetes</taxon>
        <taxon>Hypocreomycetidae</taxon>
        <taxon>Glomerellales</taxon>
        <taxon>Glomerellaceae</taxon>
        <taxon>Colletotrichum</taxon>
        <taxon>Colletotrichum gloeosporioides species complex</taxon>
    </lineage>
</organism>
<evidence type="ECO:0000313" key="2">
    <source>
        <dbReference type="EMBL" id="KAF0318584.1"/>
    </source>
</evidence>
<dbReference type="AlphaFoldDB" id="A0A8H3W268"/>
<protein>
    <recommendedName>
        <fullName evidence="1">C2H2-type domain-containing protein</fullName>
    </recommendedName>
</protein>
<dbReference type="InterPro" id="IPR013087">
    <property type="entry name" value="Znf_C2H2_type"/>
</dbReference>
<dbReference type="Proteomes" id="UP000434172">
    <property type="component" value="Unassembled WGS sequence"/>
</dbReference>
<dbReference type="Gene3D" id="3.30.160.60">
    <property type="entry name" value="Classic Zinc Finger"/>
    <property type="match status" value="1"/>
</dbReference>
<dbReference type="PROSITE" id="PS00028">
    <property type="entry name" value="ZINC_FINGER_C2H2_1"/>
    <property type="match status" value="1"/>
</dbReference>
<evidence type="ECO:0000313" key="3">
    <source>
        <dbReference type="Proteomes" id="UP000434172"/>
    </source>
</evidence>
<accession>A0A8H3W268</accession>
<name>A0A8H3W268_9PEZI</name>